<protein>
    <recommendedName>
        <fullName evidence="4">Transcription factor domain-containing protein</fullName>
    </recommendedName>
</protein>
<dbReference type="InterPro" id="IPR053204">
    <property type="entry name" value="Oxopyrrolidines_Biosynth-assoc"/>
</dbReference>
<evidence type="ECO:0000313" key="3">
    <source>
        <dbReference type="Proteomes" id="UP000766486"/>
    </source>
</evidence>
<dbReference type="PANTHER" id="PTHR38797:SF4">
    <property type="entry name" value="NUCLEAR PORE COMPLEX PROTEIN NUP85"/>
    <property type="match status" value="1"/>
</dbReference>
<reference evidence="2 3" key="1">
    <citation type="submission" date="2019-06" db="EMBL/GenBank/DDBJ databases">
        <authorList>
            <person name="Broberg M."/>
        </authorList>
    </citation>
    <scope>NUCLEOTIDE SEQUENCE [LARGE SCALE GENOMIC DNA]</scope>
</reference>
<sequence length="322" mass="35965">MSDLPADEKPGWAEWSKIFRDSIDEEVEFTDNNEDNFCRLGPIISQHLHFATRDYATSQCSLTNIELRLSDVWYACIMAGKHIWGRTSEPNTVVVALAALKASGPLQRPSQRDDPSQTLSTHDADQPITFSDGRTFWPELPLFAVTLIDEFVQRLHQPNYGAEFSFNLATFVGRLVSVGIFDGPAICILSLFREALETPQPLTTTVDSDDVTRMQSFEDRLQTLAQTIECANIGLALLASNGSTTDKVDYASFPQLSSLGELASKASLDSSIPLGYSPARWRFWVQRLEELKQCGIENIEIHVKQCLRKMSEVAEDTGLLLE</sequence>
<name>A0ABY6UKD0_BIOOC</name>
<evidence type="ECO:0000256" key="1">
    <source>
        <dbReference type="SAM" id="MobiDB-lite"/>
    </source>
</evidence>
<dbReference type="Proteomes" id="UP000766486">
    <property type="component" value="Unassembled WGS sequence"/>
</dbReference>
<dbReference type="PANTHER" id="PTHR38797">
    <property type="entry name" value="NUCLEAR PORE COMPLEX PROTEIN NUP85-RELATED"/>
    <property type="match status" value="1"/>
</dbReference>
<dbReference type="InterPro" id="IPR022085">
    <property type="entry name" value="OpdG"/>
</dbReference>
<evidence type="ECO:0000313" key="2">
    <source>
        <dbReference type="EMBL" id="VUC31729.1"/>
    </source>
</evidence>
<dbReference type="Pfam" id="PF12311">
    <property type="entry name" value="DUF3632"/>
    <property type="match status" value="1"/>
</dbReference>
<accession>A0ABY6UKD0</accession>
<comment type="caution">
    <text evidence="2">The sequence shown here is derived from an EMBL/GenBank/DDBJ whole genome shotgun (WGS) entry which is preliminary data.</text>
</comment>
<feature type="region of interest" description="Disordered" evidence="1">
    <location>
        <begin position="105"/>
        <end position="127"/>
    </location>
</feature>
<keyword evidence="3" id="KW-1185">Reference proteome</keyword>
<evidence type="ECO:0008006" key="4">
    <source>
        <dbReference type="Google" id="ProtNLM"/>
    </source>
</evidence>
<gene>
    <name evidence="2" type="ORF">CLO192961_LOCUS305726</name>
</gene>
<dbReference type="EMBL" id="CABFNS010000833">
    <property type="protein sequence ID" value="VUC31729.1"/>
    <property type="molecule type" value="Genomic_DNA"/>
</dbReference>
<organism evidence="2 3">
    <name type="scientific">Bionectria ochroleuca</name>
    <name type="common">Gliocladium roseum</name>
    <dbReference type="NCBI Taxonomy" id="29856"/>
    <lineage>
        <taxon>Eukaryota</taxon>
        <taxon>Fungi</taxon>
        <taxon>Dikarya</taxon>
        <taxon>Ascomycota</taxon>
        <taxon>Pezizomycotina</taxon>
        <taxon>Sordariomycetes</taxon>
        <taxon>Hypocreomycetidae</taxon>
        <taxon>Hypocreales</taxon>
        <taxon>Bionectriaceae</taxon>
        <taxon>Clonostachys</taxon>
    </lineage>
</organism>
<proteinExistence type="predicted"/>